<accession>F0SR72</accession>
<proteinExistence type="predicted"/>
<dbReference type="KEGG" id="pbs:Plabr_3729"/>
<gene>
    <name evidence="1" type="ordered locus">Plabr_3729</name>
</gene>
<keyword evidence="1" id="KW-0808">Transferase</keyword>
<evidence type="ECO:0000313" key="1">
    <source>
        <dbReference type="EMBL" id="ADY61319.1"/>
    </source>
</evidence>
<dbReference type="OrthoDB" id="217748at2"/>
<organism evidence="1 2">
    <name type="scientific">Rubinisphaera brasiliensis (strain ATCC 49424 / DSM 5305 / JCM 21570 / IAM 15109 / NBRC 103401 / IFAM 1448)</name>
    <name type="common">Planctomyces brasiliensis</name>
    <dbReference type="NCBI Taxonomy" id="756272"/>
    <lineage>
        <taxon>Bacteria</taxon>
        <taxon>Pseudomonadati</taxon>
        <taxon>Planctomycetota</taxon>
        <taxon>Planctomycetia</taxon>
        <taxon>Planctomycetales</taxon>
        <taxon>Planctomycetaceae</taxon>
        <taxon>Rubinisphaera</taxon>
    </lineage>
</organism>
<evidence type="ECO:0000313" key="2">
    <source>
        <dbReference type="Proteomes" id="UP000006860"/>
    </source>
</evidence>
<name>F0SR72_RUBBR</name>
<dbReference type="AlphaFoldDB" id="F0SR72"/>
<protein>
    <submittedName>
        <fullName evidence="1">Methyltransferase, putative methylase of polypeptide chain release factors</fullName>
    </submittedName>
</protein>
<dbReference type="GO" id="GO:0032259">
    <property type="term" value="P:methylation"/>
    <property type="evidence" value="ECO:0007669"/>
    <property type="project" value="UniProtKB-KW"/>
</dbReference>
<keyword evidence="1" id="KW-0489">Methyltransferase</keyword>
<dbReference type="GO" id="GO:0008168">
    <property type="term" value="F:methyltransferase activity"/>
    <property type="evidence" value="ECO:0007669"/>
    <property type="project" value="UniProtKB-KW"/>
</dbReference>
<sequence length="100" mass="11047">MPHVLTPPDLMLIRGALQFWAEEIEPHGPEGGQAYLPTTQPVTAGHATELQRYLKNARLRYLLCNRTDLQPAKSRLSDDAADFKDADAEAIVATVLLPPQ</sequence>
<dbReference type="RefSeq" id="WP_013630038.1">
    <property type="nucleotide sequence ID" value="NC_015174.1"/>
</dbReference>
<dbReference type="Proteomes" id="UP000006860">
    <property type="component" value="Chromosome"/>
</dbReference>
<dbReference type="EMBL" id="CP002546">
    <property type="protein sequence ID" value="ADY61319.1"/>
    <property type="molecule type" value="Genomic_DNA"/>
</dbReference>
<reference evidence="2" key="1">
    <citation type="submission" date="2011-02" db="EMBL/GenBank/DDBJ databases">
        <title>The complete genome of Planctomyces brasiliensis DSM 5305.</title>
        <authorList>
            <person name="Lucas S."/>
            <person name="Copeland A."/>
            <person name="Lapidus A."/>
            <person name="Bruce D."/>
            <person name="Goodwin L."/>
            <person name="Pitluck S."/>
            <person name="Kyrpides N."/>
            <person name="Mavromatis K."/>
            <person name="Pagani I."/>
            <person name="Ivanova N."/>
            <person name="Ovchinnikova G."/>
            <person name="Lu M."/>
            <person name="Detter J.C."/>
            <person name="Han C."/>
            <person name="Land M."/>
            <person name="Hauser L."/>
            <person name="Markowitz V."/>
            <person name="Cheng J.-F."/>
            <person name="Hugenholtz P."/>
            <person name="Woyke T."/>
            <person name="Wu D."/>
            <person name="Tindall B."/>
            <person name="Pomrenke H.G."/>
            <person name="Brambilla E."/>
            <person name="Klenk H.-P."/>
            <person name="Eisen J.A."/>
        </authorList>
    </citation>
    <scope>NUCLEOTIDE SEQUENCE [LARGE SCALE GENOMIC DNA]</scope>
    <source>
        <strain evidence="2">ATCC 49424 / DSM 5305 / JCM 21570 / NBRC 103401 / IFAM 1448</strain>
    </source>
</reference>
<dbReference type="HOGENOM" id="CLU_2384337_0_0_0"/>
<keyword evidence="2" id="KW-1185">Reference proteome</keyword>